<keyword evidence="3" id="KW-1133">Transmembrane helix</keyword>
<evidence type="ECO:0000256" key="2">
    <source>
        <dbReference type="ARBA" id="ARBA00023157"/>
    </source>
</evidence>
<name>A0A3P7PKI8_DIBLA</name>
<proteinExistence type="predicted"/>
<keyword evidence="4" id="KW-0732">Signal</keyword>
<dbReference type="PANTHER" id="PTHR22906">
    <property type="entry name" value="PROPERDIN"/>
    <property type="match status" value="1"/>
</dbReference>
<sequence length="560" mass="62669">MQTTKALLCVLQILALYSGVDSQGTVVSWGLWSEWPVSCSVSCGTGQRCRERKCLDGFGKIHKPSLCAGPGKSSETECSTCVISSRCPQKPGWSEWSEWSRCELIRDQANKKPDSRGCRPGNRVRRRLCNNPPPEPGENSITCTGEPQQVRKCPYGCPDIPVLEDYNINARVGSQVEQDHLQRRISLRSTGPVEEVVKIRAIGESVIFNCDTPAYRLAKELADARVLSAVQAGLPARQLRVSWRLGGRPITKEAPALKEPISKTQKHLQDEETVWLGKLKRGDVEVREAQLIVPNLKPGDAGLVTCHLSIGQAQWTAIFFTLIVLDQRFSAPALMPFYLHSGVGFQSALSVPNLHWYDAARLVWKQNGEVQFTDLVARTGARIRRIAHLNNTHQGQWDCFLVIPLPGAPTVQASESTFTVSAVYWVNSFFLRVAPEPLTVWELGDRPPATAKMRLISLISFTICLCLIAAVAMTVWAVWRWVTRSPKVEQLQCCVEEELEDRTRLVLTAQHRAHTNRELLIPLVEREEEAIVSMRTEDQITEDEITGERPSIGDLSFRFD</sequence>
<dbReference type="PRINTS" id="PR01705">
    <property type="entry name" value="TSP1REPEAT"/>
</dbReference>
<organism evidence="5 6">
    <name type="scientific">Dibothriocephalus latus</name>
    <name type="common">Fish tapeworm</name>
    <name type="synonym">Diphyllobothrium latum</name>
    <dbReference type="NCBI Taxonomy" id="60516"/>
    <lineage>
        <taxon>Eukaryota</taxon>
        <taxon>Metazoa</taxon>
        <taxon>Spiralia</taxon>
        <taxon>Lophotrochozoa</taxon>
        <taxon>Platyhelminthes</taxon>
        <taxon>Cestoda</taxon>
        <taxon>Eucestoda</taxon>
        <taxon>Diphyllobothriidea</taxon>
        <taxon>Diphyllobothriidae</taxon>
        <taxon>Dibothriocephalus</taxon>
    </lineage>
</organism>
<dbReference type="OrthoDB" id="446173at2759"/>
<dbReference type="PANTHER" id="PTHR22906:SF21">
    <property type="entry name" value="SEMA DOMAIN-CONTAINING PROTEIN"/>
    <property type="match status" value="1"/>
</dbReference>
<keyword evidence="6" id="KW-1185">Reference proteome</keyword>
<keyword evidence="2" id="KW-1015">Disulfide bond</keyword>
<evidence type="ECO:0000256" key="1">
    <source>
        <dbReference type="ARBA" id="ARBA00022737"/>
    </source>
</evidence>
<dbReference type="Proteomes" id="UP000281553">
    <property type="component" value="Unassembled WGS sequence"/>
</dbReference>
<evidence type="ECO:0000256" key="3">
    <source>
        <dbReference type="SAM" id="Phobius"/>
    </source>
</evidence>
<feature type="transmembrane region" description="Helical" evidence="3">
    <location>
        <begin position="455"/>
        <end position="479"/>
    </location>
</feature>
<evidence type="ECO:0008006" key="7">
    <source>
        <dbReference type="Google" id="ProtNLM"/>
    </source>
</evidence>
<gene>
    <name evidence="5" type="ORF">DILT_LOCUS13597</name>
</gene>
<keyword evidence="3" id="KW-0472">Membrane</keyword>
<dbReference type="SMART" id="SM00209">
    <property type="entry name" value="TSP1"/>
    <property type="match status" value="2"/>
</dbReference>
<evidence type="ECO:0000313" key="5">
    <source>
        <dbReference type="EMBL" id="VDN20309.1"/>
    </source>
</evidence>
<feature type="signal peptide" evidence="4">
    <location>
        <begin position="1"/>
        <end position="22"/>
    </location>
</feature>
<accession>A0A3P7PKI8</accession>
<dbReference type="EMBL" id="UYRU01070834">
    <property type="protein sequence ID" value="VDN20309.1"/>
    <property type="molecule type" value="Genomic_DNA"/>
</dbReference>
<reference evidence="5 6" key="1">
    <citation type="submission" date="2018-11" db="EMBL/GenBank/DDBJ databases">
        <authorList>
            <consortium name="Pathogen Informatics"/>
        </authorList>
    </citation>
    <scope>NUCLEOTIDE SEQUENCE [LARGE SCALE GENOMIC DNA]</scope>
</reference>
<dbReference type="Gene3D" id="2.20.100.10">
    <property type="entry name" value="Thrombospondin type-1 (TSP1) repeat"/>
    <property type="match status" value="2"/>
</dbReference>
<keyword evidence="3" id="KW-0812">Transmembrane</keyword>
<dbReference type="InterPro" id="IPR052065">
    <property type="entry name" value="Compl_asym_regulator"/>
</dbReference>
<dbReference type="PROSITE" id="PS50092">
    <property type="entry name" value="TSP1"/>
    <property type="match status" value="2"/>
</dbReference>
<dbReference type="AlphaFoldDB" id="A0A3P7PKI8"/>
<evidence type="ECO:0000313" key="6">
    <source>
        <dbReference type="Proteomes" id="UP000281553"/>
    </source>
</evidence>
<dbReference type="InterPro" id="IPR000884">
    <property type="entry name" value="TSP1_rpt"/>
</dbReference>
<dbReference type="Pfam" id="PF00090">
    <property type="entry name" value="TSP_1"/>
    <property type="match status" value="2"/>
</dbReference>
<protein>
    <recommendedName>
        <fullName evidence="7">Ig-like domain-containing protein</fullName>
    </recommendedName>
</protein>
<dbReference type="InterPro" id="IPR036383">
    <property type="entry name" value="TSP1_rpt_sf"/>
</dbReference>
<dbReference type="SUPFAM" id="SSF82895">
    <property type="entry name" value="TSP-1 type 1 repeat"/>
    <property type="match status" value="2"/>
</dbReference>
<evidence type="ECO:0000256" key="4">
    <source>
        <dbReference type="SAM" id="SignalP"/>
    </source>
</evidence>
<feature type="chain" id="PRO_5018032565" description="Ig-like domain-containing protein" evidence="4">
    <location>
        <begin position="23"/>
        <end position="560"/>
    </location>
</feature>
<keyword evidence="1" id="KW-0677">Repeat</keyword>